<dbReference type="PANTHER" id="PTHR47542">
    <property type="entry name" value="ACYL-COA N-ACYLTRANSFERASES (NAT) SUPERFAMILY PROTEIN"/>
    <property type="match status" value="1"/>
</dbReference>
<dbReference type="CDD" id="cd04301">
    <property type="entry name" value="NAT_SF"/>
    <property type="match status" value="1"/>
</dbReference>
<comment type="caution">
    <text evidence="2">The sequence shown here is derived from an EMBL/GenBank/DDBJ whole genome shotgun (WGS) entry which is preliminary data.</text>
</comment>
<name>A0A8H2R0A2_9FIRM</name>
<protein>
    <submittedName>
        <fullName evidence="2">Ribosomal-protein-alanine N-acetyltransferase</fullName>
    </submittedName>
</protein>
<dbReference type="PROSITE" id="PS51186">
    <property type="entry name" value="GNAT"/>
    <property type="match status" value="1"/>
</dbReference>
<sequence>MEKSYEYVDQFDDFFLKDLDQYDDLKIYRFKDFDLQRVREFLRFNQEAFGQDAIDKFATIFQIYYGNIFLLKERRQDAKIVGIANFSRAWDESKLAYLSDYAIAEEARGQSIGKEFLGIVLEDVKNQGFQRVQLTVDPDNDPAVALYESLGFKKDKFVEKLYGPGEDRYIMDLDLDQLKRD</sequence>
<dbReference type="Gene3D" id="3.40.630.30">
    <property type="match status" value="1"/>
</dbReference>
<reference evidence="2 3" key="1">
    <citation type="submission" date="2019-02" db="EMBL/GenBank/DDBJ databases">
        <authorList>
            <consortium name="Pathogen Informatics"/>
        </authorList>
    </citation>
    <scope>NUCLEOTIDE SEQUENCE [LARGE SCALE GENOMIC DNA]</scope>
    <source>
        <strain evidence="2 3">3012STDY7089603</strain>
    </source>
</reference>
<dbReference type="EMBL" id="CAACYI010000001">
    <property type="protein sequence ID" value="VFB15508.1"/>
    <property type="molecule type" value="Genomic_DNA"/>
</dbReference>
<dbReference type="SUPFAM" id="SSF55729">
    <property type="entry name" value="Acyl-CoA N-acyltransferases (Nat)"/>
    <property type="match status" value="1"/>
</dbReference>
<dbReference type="AlphaFoldDB" id="A0A8H2R0A2"/>
<dbReference type="GO" id="GO:0016747">
    <property type="term" value="F:acyltransferase activity, transferring groups other than amino-acyl groups"/>
    <property type="evidence" value="ECO:0007669"/>
    <property type="project" value="InterPro"/>
</dbReference>
<keyword evidence="2" id="KW-0808">Transferase</keyword>
<evidence type="ECO:0000313" key="3">
    <source>
        <dbReference type="Proteomes" id="UP000377798"/>
    </source>
</evidence>
<dbReference type="InterPro" id="IPR016181">
    <property type="entry name" value="Acyl_CoA_acyltransferase"/>
</dbReference>
<gene>
    <name evidence="2" type="ORF">NCTC13150_00002</name>
</gene>
<dbReference type="Pfam" id="PF00583">
    <property type="entry name" value="Acetyltransf_1"/>
    <property type="match status" value="1"/>
</dbReference>
<evidence type="ECO:0000259" key="1">
    <source>
        <dbReference type="PROSITE" id="PS51186"/>
    </source>
</evidence>
<proteinExistence type="predicted"/>
<dbReference type="InterPro" id="IPR000182">
    <property type="entry name" value="GNAT_dom"/>
</dbReference>
<dbReference type="RefSeq" id="WP_165478567.1">
    <property type="nucleotide sequence ID" value="NZ_CAACYI010000001.1"/>
</dbReference>
<dbReference type="Proteomes" id="UP000377798">
    <property type="component" value="Unassembled WGS sequence"/>
</dbReference>
<keyword evidence="3" id="KW-1185">Reference proteome</keyword>
<evidence type="ECO:0000313" key="2">
    <source>
        <dbReference type="EMBL" id="VFB15508.1"/>
    </source>
</evidence>
<dbReference type="PANTHER" id="PTHR47542:SF2">
    <property type="entry name" value="ACYL-COA N-ACYLTRANSFERASES (NAT) SUPERFAMILY PROTEIN"/>
    <property type="match status" value="1"/>
</dbReference>
<organism evidence="2 3">
    <name type="scientific">Urinicoccus massiliensis</name>
    <dbReference type="NCBI Taxonomy" id="1723382"/>
    <lineage>
        <taxon>Bacteria</taxon>
        <taxon>Bacillati</taxon>
        <taxon>Bacillota</taxon>
        <taxon>Tissierellia</taxon>
        <taxon>Tissierellales</taxon>
        <taxon>Peptoniphilaceae</taxon>
        <taxon>Urinicoccus</taxon>
    </lineage>
</organism>
<accession>A0A8H2R0A2</accession>
<feature type="domain" description="N-acetyltransferase" evidence="1">
    <location>
        <begin position="28"/>
        <end position="176"/>
    </location>
</feature>